<accession>A0A835J061</accession>
<dbReference type="PANTHER" id="PTHR11439">
    <property type="entry name" value="GAG-POL-RELATED RETROTRANSPOSON"/>
    <property type="match status" value="1"/>
</dbReference>
<dbReference type="CDD" id="cd09272">
    <property type="entry name" value="RNase_HI_RT_Ty1"/>
    <property type="match status" value="1"/>
</dbReference>
<evidence type="ECO:0000313" key="1">
    <source>
        <dbReference type="EMBL" id="KAF9661033.1"/>
    </source>
</evidence>
<comment type="caution">
    <text evidence="1">The sequence shown here is derived from an EMBL/GenBank/DDBJ whole genome shotgun (WGS) entry which is preliminary data.</text>
</comment>
<name>A0A835J061_9ROSI</name>
<dbReference type="AlphaFoldDB" id="A0A835J061"/>
<gene>
    <name evidence="1" type="ORF">SADUNF_Sadunf19G0025900</name>
</gene>
<dbReference type="OrthoDB" id="850842at2759"/>
<protein>
    <submittedName>
        <fullName evidence="1">Uncharacterized protein</fullName>
    </submittedName>
</protein>
<evidence type="ECO:0000313" key="2">
    <source>
        <dbReference type="Proteomes" id="UP000657918"/>
    </source>
</evidence>
<dbReference type="PANTHER" id="PTHR11439:SF455">
    <property type="entry name" value="RLK (RECEPTOR-LIKE PROTEIN KINASE) 8, PUTATIVE-RELATED"/>
    <property type="match status" value="1"/>
</dbReference>
<dbReference type="EMBL" id="JADGMS010000019">
    <property type="protein sequence ID" value="KAF9661033.1"/>
    <property type="molecule type" value="Genomic_DNA"/>
</dbReference>
<reference evidence="1 2" key="1">
    <citation type="submission" date="2020-10" db="EMBL/GenBank/DDBJ databases">
        <title>Plant Genome Project.</title>
        <authorList>
            <person name="Zhang R.-G."/>
        </authorList>
    </citation>
    <scope>NUCLEOTIDE SEQUENCE [LARGE SCALE GENOMIC DNA]</scope>
    <source>
        <strain evidence="1">FAFU-HL-1</strain>
        <tissue evidence="1">Leaf</tissue>
    </source>
</reference>
<sequence length="233" mass="26128">MSTTCHLSATEGTKFSDPTLYRQVVGSLQYLAFTRPDLSFAIHRVSKFMHEPLEPHWQAVKRILRFLKHTISTGLLIRPSSTFDLQAFSDSDWAGDRDDRRSISAYCVFIGPNLVSWRCKQQATVARSSTEAEYKSLADTASEIKWLQSLLSEIGLQFPSPPVLCPSLNALFVPQASLWQTLKEEASQHPYMVRIGKLATANPGAPYKWMNGLVCYNNQVVIPPSSPLVQLLL</sequence>
<proteinExistence type="predicted"/>
<keyword evidence="2" id="KW-1185">Reference proteome</keyword>
<organism evidence="1 2">
    <name type="scientific">Salix dunnii</name>
    <dbReference type="NCBI Taxonomy" id="1413687"/>
    <lineage>
        <taxon>Eukaryota</taxon>
        <taxon>Viridiplantae</taxon>
        <taxon>Streptophyta</taxon>
        <taxon>Embryophyta</taxon>
        <taxon>Tracheophyta</taxon>
        <taxon>Spermatophyta</taxon>
        <taxon>Magnoliopsida</taxon>
        <taxon>eudicotyledons</taxon>
        <taxon>Gunneridae</taxon>
        <taxon>Pentapetalae</taxon>
        <taxon>rosids</taxon>
        <taxon>fabids</taxon>
        <taxon>Malpighiales</taxon>
        <taxon>Salicaceae</taxon>
        <taxon>Saliceae</taxon>
        <taxon>Salix</taxon>
    </lineage>
</organism>
<dbReference type="Proteomes" id="UP000657918">
    <property type="component" value="Unassembled WGS sequence"/>
</dbReference>